<dbReference type="PROSITE" id="PS51257">
    <property type="entry name" value="PROKAR_LIPOPROTEIN"/>
    <property type="match status" value="1"/>
</dbReference>
<proteinExistence type="predicted"/>
<dbReference type="AlphaFoldDB" id="A0A1I4S1I5"/>
<accession>A0A1I4S1I5</accession>
<organism evidence="1 2">
    <name type="scientific">Methanolobus profundi</name>
    <dbReference type="NCBI Taxonomy" id="487685"/>
    <lineage>
        <taxon>Archaea</taxon>
        <taxon>Methanobacteriati</taxon>
        <taxon>Methanobacteriota</taxon>
        <taxon>Stenosarchaea group</taxon>
        <taxon>Methanomicrobia</taxon>
        <taxon>Methanosarcinales</taxon>
        <taxon>Methanosarcinaceae</taxon>
        <taxon>Methanolobus</taxon>
    </lineage>
</organism>
<evidence type="ECO:0000313" key="2">
    <source>
        <dbReference type="Proteomes" id="UP000198535"/>
    </source>
</evidence>
<dbReference type="Proteomes" id="UP000198535">
    <property type="component" value="Unassembled WGS sequence"/>
</dbReference>
<sequence>MLKKKYLVIMVVLFFGLVVSGCTDNTPIADEQTSGDVEDTDTSIAEEALNEEMVGVTDTEVSDIEEEIAEIDALINETNGTEEEIIVQEI</sequence>
<dbReference type="EMBL" id="FOUJ01000003">
    <property type="protein sequence ID" value="SFM58140.1"/>
    <property type="molecule type" value="Genomic_DNA"/>
</dbReference>
<evidence type="ECO:0000313" key="1">
    <source>
        <dbReference type="EMBL" id="SFM58140.1"/>
    </source>
</evidence>
<keyword evidence="2" id="KW-1185">Reference proteome</keyword>
<dbReference type="OrthoDB" id="382054at2157"/>
<name>A0A1I4S1I5_9EURY</name>
<reference evidence="2" key="1">
    <citation type="submission" date="2016-10" db="EMBL/GenBank/DDBJ databases">
        <authorList>
            <person name="Varghese N."/>
            <person name="Submissions S."/>
        </authorList>
    </citation>
    <scope>NUCLEOTIDE SEQUENCE [LARGE SCALE GENOMIC DNA]</scope>
    <source>
        <strain evidence="2">Mob M</strain>
    </source>
</reference>
<gene>
    <name evidence="1" type="ORF">SAMN04488696_1704</name>
</gene>
<dbReference type="RefSeq" id="WP_143072318.1">
    <property type="nucleotide sequence ID" value="NZ_FOUJ01000003.1"/>
</dbReference>
<protein>
    <submittedName>
        <fullName evidence="1">Uncharacterized protein</fullName>
    </submittedName>
</protein>